<sequence length="781" mass="85497">MFNTEGECGTGAVVPWAGRLWAITYGPHLVRGSSDKLYEITPELQQVVRPESVGGTNANRMIHEESNQLFIGPYVIAADATVRVIDRSVMPGRLTGTSRHWADPVNKVHFATMEEGLYSVDVNSLAVSGDIKDGNGGITSPTDPATISSTLPGYHGKGLYTHGDVVIYSNNGDAAPAAQTDPTTESGALGEWHGSGDWQLVRRNQFTEVTGPAGIVGGSRTADDPVWAVGWDYRSIILQIRRNDEWVTFRLPKSSHSYDGAHGWNTEWPRIREVGQGEDLLMTMHGAFWRFPAAFDIGSAAGIRPRSSYLKVIGDFARWGDRIVLGSDDTAQAEFYNKRRHKGNLIGPGQSQSNLWFVDPGQLDDLGFAIGRGSVWDDDEVPAATPSDPFLIAGFDRRVLHLSHGSSEPVTFDLELDADGSGAFSRWQRVTVPANGYQWIPMPSHVLGEWIRLTTDRAATRVTATVSMRQLDERPAEADAMFDGLAGIGDTAVTGGLVRARGGNLRSLAFVVDRPTANGPQSVGYYEMDGNFELKKVEDPDSDAWHRLNCAIPTGVLDVDAASVLVIDDAGRRWRLPKFNAAYETSAPLGPERIDREICTERDLFNAHGTFYEVPAENAGGFAKMRPIATHGRRIKDYCSYRGMAILTGVRDDAPAGEHIVRSTDGKTALWVGAVDDLWKLGRPRGVGGPWKNTSVVAGQPSDPYLMTAYEEKFIALSHQGEAAVDFDVQVDITGEGNWVSYRTFTVERQLRHRFPVHFSAYWVRVVASTSVVASAQLTYS</sequence>
<keyword evidence="2" id="KW-1185">Reference proteome</keyword>
<proteinExistence type="predicted"/>
<reference evidence="1 2" key="1">
    <citation type="submission" date="2019-01" db="EMBL/GenBank/DDBJ databases">
        <authorList>
            <person name="Li J."/>
        </authorList>
    </citation>
    <scope>NUCLEOTIDE SEQUENCE [LARGE SCALE GENOMIC DNA]</scope>
    <source>
        <strain evidence="1 2">CCUG 35506</strain>
    </source>
</reference>
<accession>A0A4Q2JMY3</accession>
<protein>
    <submittedName>
        <fullName evidence="1">Uncharacterized protein</fullName>
    </submittedName>
</protein>
<dbReference type="Proteomes" id="UP000292935">
    <property type="component" value="Unassembled WGS sequence"/>
</dbReference>
<name>A0A4Q2JMY3_9MICO</name>
<dbReference type="OrthoDB" id="9758853at2"/>
<dbReference type="EMBL" id="SDPO01000002">
    <property type="protein sequence ID" value="RXZ49555.1"/>
    <property type="molecule type" value="Genomic_DNA"/>
</dbReference>
<comment type="caution">
    <text evidence="1">The sequence shown here is derived from an EMBL/GenBank/DDBJ whole genome shotgun (WGS) entry which is preliminary data.</text>
</comment>
<dbReference type="AlphaFoldDB" id="A0A4Q2JMY3"/>
<gene>
    <name evidence="1" type="ORF">ESP57_07395</name>
</gene>
<evidence type="ECO:0000313" key="2">
    <source>
        <dbReference type="Proteomes" id="UP000292935"/>
    </source>
</evidence>
<evidence type="ECO:0000313" key="1">
    <source>
        <dbReference type="EMBL" id="RXZ49555.1"/>
    </source>
</evidence>
<organism evidence="1 2">
    <name type="scientific">Agromyces fucosus</name>
    <dbReference type="NCBI Taxonomy" id="41985"/>
    <lineage>
        <taxon>Bacteria</taxon>
        <taxon>Bacillati</taxon>
        <taxon>Actinomycetota</taxon>
        <taxon>Actinomycetes</taxon>
        <taxon>Micrococcales</taxon>
        <taxon>Microbacteriaceae</taxon>
        <taxon>Agromyces</taxon>
    </lineage>
</organism>